<dbReference type="EMBL" id="JWIN03000005">
    <property type="protein sequence ID" value="KAB1278835.1"/>
    <property type="molecule type" value="Genomic_DNA"/>
</dbReference>
<keyword evidence="5" id="KW-1185">Reference proteome</keyword>
<accession>A0A5N4E660</accession>
<evidence type="ECO:0000256" key="1">
    <source>
        <dbReference type="ARBA" id="ARBA00022737"/>
    </source>
</evidence>
<dbReference type="SUPFAM" id="SSF48403">
    <property type="entry name" value="Ankyrin repeat"/>
    <property type="match status" value="1"/>
</dbReference>
<evidence type="ECO:0000313" key="5">
    <source>
        <dbReference type="Proteomes" id="UP000299084"/>
    </source>
</evidence>
<dbReference type="Proteomes" id="UP000299084">
    <property type="component" value="Unassembled WGS sequence"/>
</dbReference>
<dbReference type="InterPro" id="IPR050776">
    <property type="entry name" value="Ank_Repeat/CDKN_Inhibitor"/>
</dbReference>
<dbReference type="FunFam" id="1.25.40.20:FF:001060">
    <property type="entry name" value="Mitogen activated protein kinase kinase kinase 3, MAPKKK3, MEKK3, putative"/>
    <property type="match status" value="1"/>
</dbReference>
<gene>
    <name evidence="4" type="ORF">Cadr_000006745</name>
</gene>
<proteinExistence type="predicted"/>
<evidence type="ECO:0000256" key="2">
    <source>
        <dbReference type="ARBA" id="ARBA00023043"/>
    </source>
</evidence>
<dbReference type="InterPro" id="IPR002110">
    <property type="entry name" value="Ankyrin_rpt"/>
</dbReference>
<feature type="repeat" description="ANK" evidence="3">
    <location>
        <begin position="60"/>
        <end position="92"/>
    </location>
</feature>
<reference evidence="4 5" key="1">
    <citation type="journal article" date="2019" name="Mol. Ecol. Resour.">
        <title>Improving Illumina assemblies with Hi-C and long reads: an example with the North African dromedary.</title>
        <authorList>
            <person name="Elbers J.P."/>
            <person name="Rogers M.F."/>
            <person name="Perelman P.L."/>
            <person name="Proskuryakova A.A."/>
            <person name="Serdyukova N.A."/>
            <person name="Johnson W.E."/>
            <person name="Horin P."/>
            <person name="Corander J."/>
            <person name="Murphy D."/>
            <person name="Burger P.A."/>
        </authorList>
    </citation>
    <scope>NUCLEOTIDE SEQUENCE [LARGE SCALE GENOMIC DNA]</scope>
    <source>
        <strain evidence="4">Drom800</strain>
        <tissue evidence="4">Blood</tissue>
    </source>
</reference>
<evidence type="ECO:0000256" key="3">
    <source>
        <dbReference type="PROSITE-ProRule" id="PRU00023"/>
    </source>
</evidence>
<keyword evidence="1" id="KW-0677">Repeat</keyword>
<dbReference type="Pfam" id="PF00023">
    <property type="entry name" value="Ank"/>
    <property type="match status" value="1"/>
</dbReference>
<sequence>MVSEAEVETKQLHGTSKMNKNKLIHDFLEVVSRGDVELICDHITKIHSVLGNLDFQHPMTGNTPLITAAEENLAEVVGFLLEKGADITLCNYSNQTAVHVANCDVQRQLLAISGIKAPQMQLLQSSWQGDLEQLQHLLMSEEFLDINFPNQHGLTPLMLAVRDVDLFESLDMLTLYRPVEVLSELLRHHADPKLCDFSGKSAIHYVSQIESFRKQQLLDILMNSMPKPGKYFYSIFKILQL</sequence>
<organism evidence="4 5">
    <name type="scientific">Camelus dromedarius</name>
    <name type="common">Dromedary</name>
    <name type="synonym">Arabian camel</name>
    <dbReference type="NCBI Taxonomy" id="9838"/>
    <lineage>
        <taxon>Eukaryota</taxon>
        <taxon>Metazoa</taxon>
        <taxon>Chordata</taxon>
        <taxon>Craniata</taxon>
        <taxon>Vertebrata</taxon>
        <taxon>Euteleostomi</taxon>
        <taxon>Mammalia</taxon>
        <taxon>Eutheria</taxon>
        <taxon>Laurasiatheria</taxon>
        <taxon>Artiodactyla</taxon>
        <taxon>Tylopoda</taxon>
        <taxon>Camelidae</taxon>
        <taxon>Camelus</taxon>
    </lineage>
</organism>
<protein>
    <submittedName>
        <fullName evidence="4">Uncharacterized protein</fullName>
    </submittedName>
</protein>
<dbReference type="SMART" id="SM00248">
    <property type="entry name" value="ANK"/>
    <property type="match status" value="3"/>
</dbReference>
<dbReference type="PANTHER" id="PTHR24201">
    <property type="entry name" value="ANK_REP_REGION DOMAIN-CONTAINING PROTEIN"/>
    <property type="match status" value="1"/>
</dbReference>
<comment type="caution">
    <text evidence="4">The sequence shown here is derived from an EMBL/GenBank/DDBJ whole genome shotgun (WGS) entry which is preliminary data.</text>
</comment>
<keyword evidence="2 3" id="KW-0040">ANK repeat</keyword>
<dbReference type="InterPro" id="IPR036770">
    <property type="entry name" value="Ankyrin_rpt-contain_sf"/>
</dbReference>
<dbReference type="Gene3D" id="1.25.40.20">
    <property type="entry name" value="Ankyrin repeat-containing domain"/>
    <property type="match status" value="2"/>
</dbReference>
<dbReference type="PROSITE" id="PS50297">
    <property type="entry name" value="ANK_REP_REGION"/>
    <property type="match status" value="1"/>
</dbReference>
<name>A0A5N4E660_CAMDR</name>
<dbReference type="AlphaFoldDB" id="A0A5N4E660"/>
<evidence type="ECO:0000313" key="4">
    <source>
        <dbReference type="EMBL" id="KAB1278835.1"/>
    </source>
</evidence>
<dbReference type="PROSITE" id="PS50088">
    <property type="entry name" value="ANK_REPEAT"/>
    <property type="match status" value="1"/>
</dbReference>